<dbReference type="PANTHER" id="PTHR47955:SF15">
    <property type="entry name" value="CYTOCHROME P450 71A2-LIKE"/>
    <property type="match status" value="1"/>
</dbReference>
<dbReference type="Pfam" id="PF00067">
    <property type="entry name" value="p450"/>
    <property type="match status" value="1"/>
</dbReference>
<gene>
    <name evidence="4" type="ORF">GIB67_032874</name>
</gene>
<comment type="similarity">
    <text evidence="1">Belongs to the cytochrome P450 family.</text>
</comment>
<dbReference type="EMBL" id="JACGCM010000923">
    <property type="protein sequence ID" value="KAF6164646.1"/>
    <property type="molecule type" value="Genomic_DNA"/>
</dbReference>
<keyword evidence="5" id="KW-1185">Reference proteome</keyword>
<dbReference type="AlphaFoldDB" id="A0A7J7NBV4"/>
<dbReference type="InterPro" id="IPR036396">
    <property type="entry name" value="Cyt_P450_sf"/>
</dbReference>
<keyword evidence="3" id="KW-0408">Iron</keyword>
<dbReference type="Gene3D" id="1.10.630.10">
    <property type="entry name" value="Cytochrome P450"/>
    <property type="match status" value="1"/>
</dbReference>
<evidence type="ECO:0000256" key="1">
    <source>
        <dbReference type="ARBA" id="ARBA00010617"/>
    </source>
</evidence>
<reference evidence="4 5" key="1">
    <citation type="journal article" date="2020" name="IScience">
        <title>Genome Sequencing of the Endangered Kingdonia uniflora (Circaeasteraceae, Ranunculales) Reveals Potential Mechanisms of Evolutionary Specialization.</title>
        <authorList>
            <person name="Sun Y."/>
            <person name="Deng T."/>
            <person name="Zhang A."/>
            <person name="Moore M.J."/>
            <person name="Landis J.B."/>
            <person name="Lin N."/>
            <person name="Zhang H."/>
            <person name="Zhang X."/>
            <person name="Huang J."/>
            <person name="Zhang X."/>
            <person name="Sun H."/>
            <person name="Wang H."/>
        </authorList>
    </citation>
    <scope>NUCLEOTIDE SEQUENCE [LARGE SCALE GENOMIC DNA]</scope>
    <source>
        <strain evidence="4">TB1705</strain>
        <tissue evidence="4">Leaf</tissue>
    </source>
</reference>
<evidence type="ECO:0000313" key="5">
    <source>
        <dbReference type="Proteomes" id="UP000541444"/>
    </source>
</evidence>
<dbReference type="InterPro" id="IPR001128">
    <property type="entry name" value="Cyt_P450"/>
</dbReference>
<evidence type="ECO:0000256" key="2">
    <source>
        <dbReference type="ARBA" id="ARBA00022723"/>
    </source>
</evidence>
<protein>
    <submittedName>
        <fullName evidence="4">Uncharacterized protein</fullName>
    </submittedName>
</protein>
<name>A0A7J7NBV4_9MAGN</name>
<sequence>MLLHLSHSPTLIVSSHNIACEIMKTQDTGFANRPRLSAAKDFLYGCRDMIFVPYSDYYRQMWKICVQELLSITWVRSFSYVSEEVVTLMIEKISCLGSLQTPVNILEVNLTFSNHLTYRCAFSTKGDDGNTKFGEFSREVSIPFRVFDFGDIFPSIWLMDTVTGMHRRMKNVSQEIDAFFEQVIEEHIYKCKVGAKKGLSRCPPPGSK</sequence>
<dbReference type="GO" id="GO:0016705">
    <property type="term" value="F:oxidoreductase activity, acting on paired donors, with incorporation or reduction of molecular oxygen"/>
    <property type="evidence" value="ECO:0007669"/>
    <property type="project" value="InterPro"/>
</dbReference>
<organism evidence="4 5">
    <name type="scientific">Kingdonia uniflora</name>
    <dbReference type="NCBI Taxonomy" id="39325"/>
    <lineage>
        <taxon>Eukaryota</taxon>
        <taxon>Viridiplantae</taxon>
        <taxon>Streptophyta</taxon>
        <taxon>Embryophyta</taxon>
        <taxon>Tracheophyta</taxon>
        <taxon>Spermatophyta</taxon>
        <taxon>Magnoliopsida</taxon>
        <taxon>Ranunculales</taxon>
        <taxon>Circaeasteraceae</taxon>
        <taxon>Kingdonia</taxon>
    </lineage>
</organism>
<dbReference type="OrthoDB" id="1470350at2759"/>
<dbReference type="PANTHER" id="PTHR47955">
    <property type="entry name" value="CYTOCHROME P450 FAMILY 71 PROTEIN"/>
    <property type="match status" value="1"/>
</dbReference>
<proteinExistence type="inferred from homology"/>
<dbReference type="GO" id="GO:0005506">
    <property type="term" value="F:iron ion binding"/>
    <property type="evidence" value="ECO:0007669"/>
    <property type="project" value="InterPro"/>
</dbReference>
<evidence type="ECO:0000313" key="4">
    <source>
        <dbReference type="EMBL" id="KAF6164646.1"/>
    </source>
</evidence>
<keyword evidence="2" id="KW-0479">Metal-binding</keyword>
<accession>A0A7J7NBV4</accession>
<dbReference type="GO" id="GO:0020037">
    <property type="term" value="F:heme binding"/>
    <property type="evidence" value="ECO:0007669"/>
    <property type="project" value="InterPro"/>
</dbReference>
<evidence type="ECO:0000256" key="3">
    <source>
        <dbReference type="ARBA" id="ARBA00023004"/>
    </source>
</evidence>
<dbReference type="SUPFAM" id="SSF48264">
    <property type="entry name" value="Cytochrome P450"/>
    <property type="match status" value="1"/>
</dbReference>
<dbReference type="GO" id="GO:0044550">
    <property type="term" value="P:secondary metabolite biosynthetic process"/>
    <property type="evidence" value="ECO:0007669"/>
    <property type="project" value="UniProtKB-ARBA"/>
</dbReference>
<dbReference type="GO" id="GO:0004497">
    <property type="term" value="F:monooxygenase activity"/>
    <property type="evidence" value="ECO:0007669"/>
    <property type="project" value="InterPro"/>
</dbReference>
<comment type="caution">
    <text evidence="4">The sequence shown here is derived from an EMBL/GenBank/DDBJ whole genome shotgun (WGS) entry which is preliminary data.</text>
</comment>
<dbReference type="Proteomes" id="UP000541444">
    <property type="component" value="Unassembled WGS sequence"/>
</dbReference>